<dbReference type="PIRSF" id="PIRSF028200">
    <property type="entry name" value="UCP028200"/>
    <property type="match status" value="1"/>
</dbReference>
<dbReference type="AlphaFoldDB" id="A0A3P3VPT3"/>
<feature type="coiled-coil region" evidence="1">
    <location>
        <begin position="121"/>
        <end position="163"/>
    </location>
</feature>
<keyword evidence="3" id="KW-1185">Reference proteome</keyword>
<organism evidence="2 3">
    <name type="scientific">Aestuariirhabdus litorea</name>
    <dbReference type="NCBI Taxonomy" id="2528527"/>
    <lineage>
        <taxon>Bacteria</taxon>
        <taxon>Pseudomonadati</taxon>
        <taxon>Pseudomonadota</taxon>
        <taxon>Gammaproteobacteria</taxon>
        <taxon>Oceanospirillales</taxon>
        <taxon>Aestuariirhabdaceae</taxon>
        <taxon>Aestuariirhabdus</taxon>
    </lineage>
</organism>
<evidence type="ECO:0000313" key="2">
    <source>
        <dbReference type="EMBL" id="RRJ83676.1"/>
    </source>
</evidence>
<evidence type="ECO:0000256" key="1">
    <source>
        <dbReference type="SAM" id="Coils"/>
    </source>
</evidence>
<comment type="caution">
    <text evidence="2">The sequence shown here is derived from an EMBL/GenBank/DDBJ whole genome shotgun (WGS) entry which is preliminary data.</text>
</comment>
<evidence type="ECO:0000313" key="3">
    <source>
        <dbReference type="Proteomes" id="UP000280792"/>
    </source>
</evidence>
<evidence type="ECO:0008006" key="4">
    <source>
        <dbReference type="Google" id="ProtNLM"/>
    </source>
</evidence>
<gene>
    <name evidence="2" type="ORF">D0544_00705</name>
</gene>
<reference evidence="2 3" key="2">
    <citation type="submission" date="2018-12" db="EMBL/GenBank/DDBJ databases">
        <title>Simiduia agarivorans gen. nov., sp. nov., a marine, agarolytic bacterium isolated from shallow coastal water from Keelung, Taiwan.</title>
        <authorList>
            <person name="Shieh W.Y."/>
        </authorList>
    </citation>
    <scope>NUCLEOTIDE SEQUENCE [LARGE SCALE GENOMIC DNA]</scope>
    <source>
        <strain evidence="2 3">GTF-13</strain>
    </source>
</reference>
<proteinExistence type="predicted"/>
<name>A0A3P3VPT3_9GAMM</name>
<dbReference type="PROSITE" id="PS51257">
    <property type="entry name" value="PROKAR_LIPOPROTEIN"/>
    <property type="match status" value="1"/>
</dbReference>
<dbReference type="Pfam" id="PF19795">
    <property type="entry name" value="DUF6279"/>
    <property type="match status" value="1"/>
</dbReference>
<reference evidence="2 3" key="1">
    <citation type="submission" date="2018-08" db="EMBL/GenBank/DDBJ databases">
        <authorList>
            <person name="Khan S.A."/>
        </authorList>
    </citation>
    <scope>NUCLEOTIDE SEQUENCE [LARGE SCALE GENOMIC DNA]</scope>
    <source>
        <strain evidence="2 3">GTF-13</strain>
    </source>
</reference>
<protein>
    <recommendedName>
        <fullName evidence="4">Lipoprotein</fullName>
    </recommendedName>
</protein>
<keyword evidence="1" id="KW-0175">Coiled coil</keyword>
<dbReference type="RefSeq" id="WP_125013869.1">
    <property type="nucleotide sequence ID" value="NZ_QWEZ01000001.1"/>
</dbReference>
<dbReference type="InterPro" id="IPR016875">
    <property type="entry name" value="UCP028200"/>
</dbReference>
<sequence>MVRTVARLGWLVSVLVLLAACTLKPVYNNLYWLVPWYVEDYVTLREGQGDQLRDRVKALIQVHREEQVPHYIDFLRSLEPYAEGVEEARLWEGYQRLEALWLALKWLLLPDIEAFLLSLDSAQQQELFEKLAEANEEQRQQLIEQKRDRSQRYRERAESLMEDWLGSINDGQWVLLESYLKEVGSGDEGWLENRERWQQALAEALRSPQPRARVRELVIHNRRLWSPDYRAAVERRRQLTVELISRISYTLDARQKAHFKKSLQEMINNFQSL</sequence>
<accession>A0A3P3VPT3</accession>
<dbReference type="EMBL" id="QWEZ01000001">
    <property type="protein sequence ID" value="RRJ83676.1"/>
    <property type="molecule type" value="Genomic_DNA"/>
</dbReference>
<dbReference type="Proteomes" id="UP000280792">
    <property type="component" value="Unassembled WGS sequence"/>
</dbReference>